<proteinExistence type="predicted"/>
<evidence type="ECO:0000256" key="8">
    <source>
        <dbReference type="ARBA" id="ARBA00022801"/>
    </source>
</evidence>
<dbReference type="SUPFAM" id="SSF56519">
    <property type="entry name" value="Penicillin binding protein dimerisation domain"/>
    <property type="match status" value="1"/>
</dbReference>
<dbReference type="Proteomes" id="UP000199073">
    <property type="component" value="Unassembled WGS sequence"/>
</dbReference>
<dbReference type="NCBIfam" id="TIGR03423">
    <property type="entry name" value="pbp2_mrdA"/>
    <property type="match status" value="1"/>
</dbReference>
<dbReference type="GO" id="GO:0071555">
    <property type="term" value="P:cell wall organization"/>
    <property type="evidence" value="ECO:0007669"/>
    <property type="project" value="UniProtKB-KW"/>
</dbReference>
<evidence type="ECO:0000256" key="13">
    <source>
        <dbReference type="ARBA" id="ARBA00023316"/>
    </source>
</evidence>
<keyword evidence="6" id="KW-0645">Protease</keyword>
<keyword evidence="3" id="KW-1003">Cell membrane</keyword>
<evidence type="ECO:0000313" key="18">
    <source>
        <dbReference type="Proteomes" id="UP000199073"/>
    </source>
</evidence>
<dbReference type="InterPro" id="IPR017790">
    <property type="entry name" value="Penicillin-binding_protein_2"/>
</dbReference>
<dbReference type="GO" id="GO:0008360">
    <property type="term" value="P:regulation of cell shape"/>
    <property type="evidence" value="ECO:0007669"/>
    <property type="project" value="UniProtKB-KW"/>
</dbReference>
<dbReference type="GO" id="GO:0009002">
    <property type="term" value="F:serine-type D-Ala-D-Ala carboxypeptidase activity"/>
    <property type="evidence" value="ECO:0007669"/>
    <property type="project" value="InterPro"/>
</dbReference>
<dbReference type="Gene3D" id="3.40.710.10">
    <property type="entry name" value="DD-peptidase/beta-lactamase superfamily"/>
    <property type="match status" value="1"/>
</dbReference>
<gene>
    <name evidence="17" type="ORF">SAMN05660330_02202</name>
</gene>
<dbReference type="SUPFAM" id="SSF56601">
    <property type="entry name" value="beta-lactamase/transpeptidase-like"/>
    <property type="match status" value="1"/>
</dbReference>
<evidence type="ECO:0000256" key="3">
    <source>
        <dbReference type="ARBA" id="ARBA00022475"/>
    </source>
</evidence>
<dbReference type="PANTHER" id="PTHR30627">
    <property type="entry name" value="PEPTIDOGLYCAN D,D-TRANSPEPTIDASE"/>
    <property type="match status" value="1"/>
</dbReference>
<evidence type="ECO:0000256" key="5">
    <source>
        <dbReference type="ARBA" id="ARBA00022645"/>
    </source>
</evidence>
<evidence type="ECO:0000256" key="9">
    <source>
        <dbReference type="ARBA" id="ARBA00022960"/>
    </source>
</evidence>
<evidence type="ECO:0000256" key="14">
    <source>
        <dbReference type="SAM" id="Phobius"/>
    </source>
</evidence>
<dbReference type="PANTHER" id="PTHR30627:SF2">
    <property type="entry name" value="PEPTIDOGLYCAN D,D-TRANSPEPTIDASE MRDA"/>
    <property type="match status" value="1"/>
</dbReference>
<dbReference type="Pfam" id="PF03717">
    <property type="entry name" value="PBP_dimer"/>
    <property type="match status" value="1"/>
</dbReference>
<keyword evidence="8" id="KW-0378">Hydrolase</keyword>
<keyword evidence="17" id="KW-0808">Transferase</keyword>
<dbReference type="InterPro" id="IPR005311">
    <property type="entry name" value="PBP_dimer"/>
</dbReference>
<organism evidence="17 18">
    <name type="scientific">Desulforhopalus singaporensis</name>
    <dbReference type="NCBI Taxonomy" id="91360"/>
    <lineage>
        <taxon>Bacteria</taxon>
        <taxon>Pseudomonadati</taxon>
        <taxon>Thermodesulfobacteriota</taxon>
        <taxon>Desulfobulbia</taxon>
        <taxon>Desulfobulbales</taxon>
        <taxon>Desulfocapsaceae</taxon>
        <taxon>Desulforhopalus</taxon>
    </lineage>
</organism>
<reference evidence="17 18" key="1">
    <citation type="submission" date="2016-10" db="EMBL/GenBank/DDBJ databases">
        <authorList>
            <person name="de Groot N.N."/>
        </authorList>
    </citation>
    <scope>NUCLEOTIDE SEQUENCE [LARGE SCALE GENOMIC DNA]</scope>
    <source>
        <strain evidence="17 18">DSM 12130</strain>
    </source>
</reference>
<evidence type="ECO:0000256" key="2">
    <source>
        <dbReference type="ARBA" id="ARBA00004236"/>
    </source>
</evidence>
<keyword evidence="5" id="KW-0121">Carboxypeptidase</keyword>
<comment type="subcellular location">
    <subcellularLocation>
        <location evidence="2">Cell membrane</location>
    </subcellularLocation>
    <subcellularLocation>
        <location evidence="1">Membrane</location>
        <topology evidence="1">Single-pass membrane protein</topology>
    </subcellularLocation>
</comment>
<dbReference type="AlphaFoldDB" id="A0A1H0R705"/>
<evidence type="ECO:0000259" key="16">
    <source>
        <dbReference type="Pfam" id="PF03717"/>
    </source>
</evidence>
<protein>
    <submittedName>
        <fullName evidence="17">Peptidoglycan glycosyltransferase</fullName>
    </submittedName>
</protein>
<evidence type="ECO:0000256" key="1">
    <source>
        <dbReference type="ARBA" id="ARBA00004167"/>
    </source>
</evidence>
<keyword evidence="7 14" id="KW-0812">Transmembrane</keyword>
<dbReference type="InterPro" id="IPR050515">
    <property type="entry name" value="Beta-lactam/transpept"/>
</dbReference>
<dbReference type="RefSeq" id="WP_092222742.1">
    <property type="nucleotide sequence ID" value="NZ_FNJI01000014.1"/>
</dbReference>
<dbReference type="GO" id="GO:0006508">
    <property type="term" value="P:proteolysis"/>
    <property type="evidence" value="ECO:0007669"/>
    <property type="project" value="UniProtKB-KW"/>
</dbReference>
<dbReference type="Gene3D" id="3.90.1310.10">
    <property type="entry name" value="Penicillin-binding protein 2a (Domain 2)"/>
    <property type="match status" value="1"/>
</dbReference>
<keyword evidence="10" id="KW-0573">Peptidoglycan synthesis</keyword>
<dbReference type="GO" id="GO:0071972">
    <property type="term" value="F:peptidoglycan L,D-transpeptidase activity"/>
    <property type="evidence" value="ECO:0007669"/>
    <property type="project" value="TreeGrafter"/>
</dbReference>
<keyword evidence="13" id="KW-0961">Cell wall biogenesis/degradation</keyword>
<evidence type="ECO:0000256" key="12">
    <source>
        <dbReference type="ARBA" id="ARBA00023136"/>
    </source>
</evidence>
<evidence type="ECO:0000256" key="10">
    <source>
        <dbReference type="ARBA" id="ARBA00022984"/>
    </source>
</evidence>
<keyword evidence="12 14" id="KW-0472">Membrane</keyword>
<dbReference type="GO" id="GO:0009252">
    <property type="term" value="P:peptidoglycan biosynthetic process"/>
    <property type="evidence" value="ECO:0007669"/>
    <property type="project" value="UniProtKB-KW"/>
</dbReference>
<accession>A0A1H0R705</accession>
<dbReference type="GO" id="GO:0016740">
    <property type="term" value="F:transferase activity"/>
    <property type="evidence" value="ECO:0007669"/>
    <property type="project" value="UniProtKB-KW"/>
</dbReference>
<dbReference type="Gene3D" id="3.30.1390.30">
    <property type="entry name" value="Penicillin-binding protein 2a, domain 3"/>
    <property type="match status" value="1"/>
</dbReference>
<keyword evidence="11 14" id="KW-1133">Transmembrane helix</keyword>
<dbReference type="InterPro" id="IPR001460">
    <property type="entry name" value="PCN-bd_Tpept"/>
</dbReference>
<dbReference type="GO" id="GO:0008658">
    <property type="term" value="F:penicillin binding"/>
    <property type="evidence" value="ECO:0007669"/>
    <property type="project" value="InterPro"/>
</dbReference>
<dbReference type="OrthoDB" id="9766847at2"/>
<dbReference type="InterPro" id="IPR012338">
    <property type="entry name" value="Beta-lactam/transpept-like"/>
</dbReference>
<evidence type="ECO:0000256" key="6">
    <source>
        <dbReference type="ARBA" id="ARBA00022670"/>
    </source>
</evidence>
<sequence length="625" mass="70017">MELKLLLNDEQKIEERDDAALNLLKRRLLAAGAVVLFFFTVVVLRLWYLQISHGKDYENRAYSNRVRVTTLVPPRGHIYDRFGREIVTNRPSFNVVLTKEDSADMSDVLTRIAPVLDTDVTELWGRVREAAGAPRYMPITLKEDIDWQTLAYLENHNQEFSGVRTEVKPVRVYHYSDLAANVLGYLGAISKKELEMMDPDIYHGQDIIGKRGLEKLREADLRGEKGRRYTEVDARGFERQVMKTVEPLPGRELHLTLDVDLQQIAESYMAAGEKAGAVVALEVNSGRVLAAVSSPSIHIEDFVGGISVKKWKALLDNPKHPLINKVVQAAYPPGSTYKMITALAGLSRGVIDKDTVFYCPGHYRFGNRTYRCWKHSGHGSVNLEKAIAQSCDVYFYQVGQRVGVDGLAETANQLGLGIRSGIEMEYEKSGIIPTKEWKKKYRKSKWQEGETLSVAIGQGFNLTTPLQICSMTATIANGGTLYRPQLVERVVDPEGAMTEKFTPEIVSRLSGIDYFFSLIKQGMEEVVHGKRGTARNVRIDGLRIAGKTGTAQVVKVAQYKHLKEEDIPYKYRDHAWFTCFAPAEKPEIAVTVMVEHGLHGGSGAGPIARAVLNQYFTGRLNQIVE</sequence>
<evidence type="ECO:0000256" key="11">
    <source>
        <dbReference type="ARBA" id="ARBA00022989"/>
    </source>
</evidence>
<keyword evidence="18" id="KW-1185">Reference proteome</keyword>
<feature type="domain" description="Penicillin-binding protein transpeptidase" evidence="15">
    <location>
        <begin position="276"/>
        <end position="612"/>
    </location>
</feature>
<evidence type="ECO:0000256" key="4">
    <source>
        <dbReference type="ARBA" id="ARBA00022519"/>
    </source>
</evidence>
<keyword evidence="4" id="KW-0997">Cell inner membrane</keyword>
<keyword evidence="9" id="KW-0133">Cell shape</keyword>
<evidence type="ECO:0000256" key="7">
    <source>
        <dbReference type="ARBA" id="ARBA00022692"/>
    </source>
</evidence>
<feature type="transmembrane region" description="Helical" evidence="14">
    <location>
        <begin position="28"/>
        <end position="48"/>
    </location>
</feature>
<dbReference type="InterPro" id="IPR036138">
    <property type="entry name" value="PBP_dimer_sf"/>
</dbReference>
<dbReference type="GO" id="GO:0005886">
    <property type="term" value="C:plasma membrane"/>
    <property type="evidence" value="ECO:0007669"/>
    <property type="project" value="UniProtKB-SubCell"/>
</dbReference>
<feature type="domain" description="Penicillin-binding protein dimerisation" evidence="16">
    <location>
        <begin position="72"/>
        <end position="237"/>
    </location>
</feature>
<name>A0A1H0R705_9BACT</name>
<dbReference type="FunFam" id="3.40.710.10:FF:000024">
    <property type="entry name" value="Penicillin-binding protein 2"/>
    <property type="match status" value="1"/>
</dbReference>
<dbReference type="Pfam" id="PF00905">
    <property type="entry name" value="Transpeptidase"/>
    <property type="match status" value="1"/>
</dbReference>
<evidence type="ECO:0000259" key="15">
    <source>
        <dbReference type="Pfam" id="PF00905"/>
    </source>
</evidence>
<dbReference type="EMBL" id="FNJI01000014">
    <property type="protein sequence ID" value="SDP25342.1"/>
    <property type="molecule type" value="Genomic_DNA"/>
</dbReference>
<evidence type="ECO:0000313" key="17">
    <source>
        <dbReference type="EMBL" id="SDP25342.1"/>
    </source>
</evidence>
<dbReference type="STRING" id="91360.SAMN05660330_02202"/>